<feature type="compositionally biased region" description="Polar residues" evidence="1">
    <location>
        <begin position="10"/>
        <end position="62"/>
    </location>
</feature>
<accession>A0ABR3EZ43</accession>
<evidence type="ECO:0000313" key="3">
    <source>
        <dbReference type="Proteomes" id="UP001465976"/>
    </source>
</evidence>
<reference evidence="2 3" key="1">
    <citation type="submission" date="2024-02" db="EMBL/GenBank/DDBJ databases">
        <title>A draft genome for the cacao thread blight pathogen Marasmius crinis-equi.</title>
        <authorList>
            <person name="Cohen S.P."/>
            <person name="Baruah I.K."/>
            <person name="Amoako-Attah I."/>
            <person name="Bukari Y."/>
            <person name="Meinhardt L.W."/>
            <person name="Bailey B.A."/>
        </authorList>
    </citation>
    <scope>NUCLEOTIDE SEQUENCE [LARGE SCALE GENOMIC DNA]</scope>
    <source>
        <strain evidence="2 3">GH-76</strain>
    </source>
</reference>
<proteinExistence type="predicted"/>
<organism evidence="2 3">
    <name type="scientific">Marasmius crinis-equi</name>
    <dbReference type="NCBI Taxonomy" id="585013"/>
    <lineage>
        <taxon>Eukaryota</taxon>
        <taxon>Fungi</taxon>
        <taxon>Dikarya</taxon>
        <taxon>Basidiomycota</taxon>
        <taxon>Agaricomycotina</taxon>
        <taxon>Agaricomycetes</taxon>
        <taxon>Agaricomycetidae</taxon>
        <taxon>Agaricales</taxon>
        <taxon>Marasmiineae</taxon>
        <taxon>Marasmiaceae</taxon>
        <taxon>Marasmius</taxon>
    </lineage>
</organism>
<feature type="compositionally biased region" description="Polar residues" evidence="1">
    <location>
        <begin position="78"/>
        <end position="89"/>
    </location>
</feature>
<gene>
    <name evidence="2" type="ORF">V5O48_013785</name>
</gene>
<sequence>MQGSDCFKGATQTRISGTPIFSSTEGNSTQHITPTHTHNYHNSTVNFYYSSPPAFNSITAQSRPPVDDDVNGSEPDQRQATTTPSSQGSRGEGRVERLDRELEQVSNPPADGNDSRMSVQKKTLLERIRALLCGGTGIGEVVDV</sequence>
<evidence type="ECO:0000313" key="2">
    <source>
        <dbReference type="EMBL" id="KAL0568206.1"/>
    </source>
</evidence>
<dbReference type="EMBL" id="JBAHYK010001392">
    <property type="protein sequence ID" value="KAL0568206.1"/>
    <property type="molecule type" value="Genomic_DNA"/>
</dbReference>
<keyword evidence="3" id="KW-1185">Reference proteome</keyword>
<feature type="region of interest" description="Disordered" evidence="1">
    <location>
        <begin position="1"/>
        <end position="118"/>
    </location>
</feature>
<evidence type="ECO:0000256" key="1">
    <source>
        <dbReference type="SAM" id="MobiDB-lite"/>
    </source>
</evidence>
<feature type="compositionally biased region" description="Basic and acidic residues" evidence="1">
    <location>
        <begin position="91"/>
        <end position="103"/>
    </location>
</feature>
<comment type="caution">
    <text evidence="2">The sequence shown here is derived from an EMBL/GenBank/DDBJ whole genome shotgun (WGS) entry which is preliminary data.</text>
</comment>
<name>A0ABR3EZ43_9AGAR</name>
<protein>
    <submittedName>
        <fullName evidence="2">Uncharacterized protein</fullName>
    </submittedName>
</protein>
<dbReference type="Proteomes" id="UP001465976">
    <property type="component" value="Unassembled WGS sequence"/>
</dbReference>